<dbReference type="RefSeq" id="XP_047762555.1">
    <property type="nucleotide sequence ID" value="XM_047904750.1"/>
</dbReference>
<organism evidence="2 3">
    <name type="scientific">Passalora fulva</name>
    <name type="common">Tomato leaf mold</name>
    <name type="synonym">Cladosporium fulvum</name>
    <dbReference type="NCBI Taxonomy" id="5499"/>
    <lineage>
        <taxon>Eukaryota</taxon>
        <taxon>Fungi</taxon>
        <taxon>Dikarya</taxon>
        <taxon>Ascomycota</taxon>
        <taxon>Pezizomycotina</taxon>
        <taxon>Dothideomycetes</taxon>
        <taxon>Dothideomycetidae</taxon>
        <taxon>Mycosphaerellales</taxon>
        <taxon>Mycosphaerellaceae</taxon>
        <taxon>Fulvia</taxon>
    </lineage>
</organism>
<reference evidence="2" key="2">
    <citation type="journal article" date="2022" name="Microb. Genom.">
        <title>A chromosome-scale genome assembly of the tomato pathogen Cladosporium fulvum reveals a compartmentalized genome architecture and the presence of a dispensable chromosome.</title>
        <authorList>
            <person name="Zaccaron A.Z."/>
            <person name="Chen L.H."/>
            <person name="Samaras A."/>
            <person name="Stergiopoulos I."/>
        </authorList>
    </citation>
    <scope>NUCLEOTIDE SEQUENCE</scope>
    <source>
        <strain evidence="2">Race5_Kim</strain>
    </source>
</reference>
<reference evidence="2" key="1">
    <citation type="submission" date="2021-12" db="EMBL/GenBank/DDBJ databases">
        <authorList>
            <person name="Zaccaron A."/>
            <person name="Stergiopoulos I."/>
        </authorList>
    </citation>
    <scope>NUCLEOTIDE SEQUENCE</scope>
    <source>
        <strain evidence="2">Race5_Kim</strain>
    </source>
</reference>
<dbReference type="EMBL" id="CP090167">
    <property type="protein sequence ID" value="UJO18189.1"/>
    <property type="molecule type" value="Genomic_DNA"/>
</dbReference>
<feature type="compositionally biased region" description="Basic and acidic residues" evidence="1">
    <location>
        <begin position="59"/>
        <end position="68"/>
    </location>
</feature>
<evidence type="ECO:0000313" key="3">
    <source>
        <dbReference type="Proteomes" id="UP000756132"/>
    </source>
</evidence>
<proteinExistence type="predicted"/>
<feature type="compositionally biased region" description="Basic residues" evidence="1">
    <location>
        <begin position="18"/>
        <end position="28"/>
    </location>
</feature>
<protein>
    <submittedName>
        <fullName evidence="2">Uncharacterized protein</fullName>
    </submittedName>
</protein>
<gene>
    <name evidence="2" type="ORF">CLAFUR5_05602</name>
</gene>
<dbReference type="GeneID" id="71985480"/>
<keyword evidence="3" id="KW-1185">Reference proteome</keyword>
<name>A0A9Q8LJB1_PASFU</name>
<sequence length="158" mass="17818">MQDQEAPYPNITPIPPSHSRHPSQRRLRSLTVQLPQWDEKSWQPSSETDVEKSALSPDAKPREHHMEAMVKTTSEVKFPRRAYAPNRTQEPRTPKAMPKAGVMGYYFDGQNYVGLQTNGRTPPTGSVTPVLFDIAEGDVHSQLQGTPDLTLERNVRNT</sequence>
<dbReference type="Proteomes" id="UP000756132">
    <property type="component" value="Chromosome 5"/>
</dbReference>
<feature type="region of interest" description="Disordered" evidence="1">
    <location>
        <begin position="1"/>
        <end position="98"/>
    </location>
</feature>
<evidence type="ECO:0000313" key="2">
    <source>
        <dbReference type="EMBL" id="UJO18189.1"/>
    </source>
</evidence>
<dbReference type="AlphaFoldDB" id="A0A9Q8LJB1"/>
<dbReference type="KEGG" id="ffu:CLAFUR5_05602"/>
<evidence type="ECO:0000256" key="1">
    <source>
        <dbReference type="SAM" id="MobiDB-lite"/>
    </source>
</evidence>
<accession>A0A9Q8LJB1</accession>
<dbReference type="OrthoDB" id="408702at2759"/>